<dbReference type="NCBIfam" id="NF006130">
    <property type="entry name" value="PRK08274.1"/>
    <property type="match status" value="1"/>
</dbReference>
<dbReference type="InterPro" id="IPR027477">
    <property type="entry name" value="Succ_DH/fumarate_Rdtase_cat_sf"/>
</dbReference>
<dbReference type="Gene3D" id="3.90.700.10">
    <property type="entry name" value="Succinate dehydrogenase/fumarate reductase flavoprotein, catalytic domain"/>
    <property type="match status" value="1"/>
</dbReference>
<evidence type="ECO:0000256" key="4">
    <source>
        <dbReference type="ARBA" id="ARBA00023002"/>
    </source>
</evidence>
<dbReference type="InterPro" id="IPR036188">
    <property type="entry name" value="FAD/NAD-bd_sf"/>
</dbReference>
<dbReference type="SUPFAM" id="SSF56425">
    <property type="entry name" value="Succinate dehydrogenase/fumarate reductase flavoprotein, catalytic domain"/>
    <property type="match status" value="1"/>
</dbReference>
<evidence type="ECO:0000313" key="7">
    <source>
        <dbReference type="Proteomes" id="UP000309819"/>
    </source>
</evidence>
<dbReference type="Pfam" id="PF00890">
    <property type="entry name" value="FAD_binding_2"/>
    <property type="match status" value="1"/>
</dbReference>
<accession>A0A5R8ZFS4</accession>
<dbReference type="InterPro" id="IPR012831">
    <property type="entry name" value="CobZ"/>
</dbReference>
<keyword evidence="4" id="KW-0560">Oxidoreductase</keyword>
<name>A0A5R8ZFS4_9PSED</name>
<dbReference type="EMBL" id="VAUO01000001">
    <property type="protein sequence ID" value="TLP64612.1"/>
    <property type="molecule type" value="Genomic_DNA"/>
</dbReference>
<dbReference type="GO" id="GO:0016491">
    <property type="term" value="F:oxidoreductase activity"/>
    <property type="evidence" value="ECO:0007669"/>
    <property type="project" value="UniProtKB-KW"/>
</dbReference>
<keyword evidence="2" id="KW-0285">Flavoprotein</keyword>
<comment type="caution">
    <text evidence="6">The sequence shown here is derived from an EMBL/GenBank/DDBJ whole genome shotgun (WGS) entry which is preliminary data.</text>
</comment>
<dbReference type="InterPro" id="IPR003953">
    <property type="entry name" value="FAD-dep_OxRdtase_2_FAD-bd"/>
</dbReference>
<dbReference type="PANTHER" id="PTHR43400:SF7">
    <property type="entry name" value="FAD-DEPENDENT OXIDOREDUCTASE 2 FAD BINDING DOMAIN-CONTAINING PROTEIN"/>
    <property type="match status" value="1"/>
</dbReference>
<keyword evidence="7" id="KW-1185">Reference proteome</keyword>
<evidence type="ECO:0000259" key="5">
    <source>
        <dbReference type="Pfam" id="PF00890"/>
    </source>
</evidence>
<gene>
    <name evidence="6" type="primary">tcuA</name>
    <name evidence="6" type="ORF">FEM01_00080</name>
</gene>
<protein>
    <submittedName>
        <fullName evidence="6">FAD-dependent tricarballylate dehydrogenase TcuA</fullName>
    </submittedName>
</protein>
<dbReference type="Gene3D" id="3.50.50.60">
    <property type="entry name" value="FAD/NAD(P)-binding domain"/>
    <property type="match status" value="1"/>
</dbReference>
<feature type="domain" description="FAD-dependent oxidoreductase 2 FAD-binding" evidence="5">
    <location>
        <begin position="3"/>
        <end position="439"/>
    </location>
</feature>
<dbReference type="InterPro" id="IPR050315">
    <property type="entry name" value="FAD-oxidoreductase_2"/>
</dbReference>
<evidence type="ECO:0000256" key="1">
    <source>
        <dbReference type="ARBA" id="ARBA00001974"/>
    </source>
</evidence>
<proteinExistence type="predicted"/>
<dbReference type="PANTHER" id="PTHR43400">
    <property type="entry name" value="FUMARATE REDUCTASE"/>
    <property type="match status" value="1"/>
</dbReference>
<evidence type="ECO:0000256" key="2">
    <source>
        <dbReference type="ARBA" id="ARBA00022630"/>
    </source>
</evidence>
<comment type="cofactor">
    <cofactor evidence="1">
        <name>FAD</name>
        <dbReference type="ChEBI" id="CHEBI:57692"/>
    </cofactor>
</comment>
<organism evidence="6 7">
    <name type="scientific">Pseudomonas mosselii</name>
    <dbReference type="NCBI Taxonomy" id="78327"/>
    <lineage>
        <taxon>Bacteria</taxon>
        <taxon>Pseudomonadati</taxon>
        <taxon>Pseudomonadota</taxon>
        <taxon>Gammaproteobacteria</taxon>
        <taxon>Pseudomonadales</taxon>
        <taxon>Pseudomonadaceae</taxon>
        <taxon>Pseudomonas</taxon>
    </lineage>
</organism>
<dbReference type="NCBIfam" id="TIGR02485">
    <property type="entry name" value="CobZ_N-term"/>
    <property type="match status" value="1"/>
</dbReference>
<sequence length="484" mass="52436">MIDVLVIGGGNAALCAALMAREAGASVMLVEAAPRAWRGGNSQHTRNLRCMHDAPQDVLVDAYPEEEFWQDLLKVTDGQTNEALARLVIRASGDCRGWMRRHGVHFQPSLSGALHTARTNAFFMGGGKALVNAYYRSAERLGVQVRYDSPVADVELRDGRFIAAHLAARDVNGRHVPVERIEARSCVLAAGGFESNRQWLREAWGQNARGEWPADNFLVRGTRFNDGALLRRMIELGADTIGDPTQAHMVAIDARAPLYDGGICTRIDCVSLGVVVNRDGQRFYDEGEDFWPKRYAIWGRLVAQQPGQVGFSIIDRKALGRFMPPVFPGTRADNLESLAVALGLPVPAFLDSLRAYNAACRPGTFDHTRLDDCRTEGVQPIKSHWALPIDTPPFFGYPLRPGVTFTYLGLRTDATAAVHFGGRPSPNLFVAGEMMAGNVLGKGYTAGVGMSIGTAFGRIAGTQAAAAAGHSVNPLEAQHDCANA</sequence>
<dbReference type="AlphaFoldDB" id="A0A5R8ZFS4"/>
<evidence type="ECO:0000313" key="6">
    <source>
        <dbReference type="EMBL" id="TLP64612.1"/>
    </source>
</evidence>
<reference evidence="6 7" key="1">
    <citation type="submission" date="2019-05" db="EMBL/GenBank/DDBJ databases">
        <title>Pseudomonas sp. SC006 isolated from lettuce that can produce HBGAs.</title>
        <authorList>
            <person name="Wang D."/>
            <person name="Liao N."/>
            <person name="Liu D."/>
            <person name="Zhang Z."/>
            <person name="Zou S."/>
        </authorList>
    </citation>
    <scope>NUCLEOTIDE SEQUENCE [LARGE SCALE GENOMIC DNA]</scope>
    <source>
        <strain evidence="6 7">SC006</strain>
    </source>
</reference>
<dbReference type="Proteomes" id="UP000309819">
    <property type="component" value="Unassembled WGS sequence"/>
</dbReference>
<dbReference type="OrthoDB" id="9813348at2"/>
<evidence type="ECO:0000256" key="3">
    <source>
        <dbReference type="ARBA" id="ARBA00022827"/>
    </source>
</evidence>
<dbReference type="SUPFAM" id="SSF51905">
    <property type="entry name" value="FAD/NAD(P)-binding domain"/>
    <property type="match status" value="1"/>
</dbReference>
<keyword evidence="3" id="KW-0274">FAD</keyword>
<dbReference type="RefSeq" id="WP_138217254.1">
    <property type="nucleotide sequence ID" value="NZ_VAUO01000001.1"/>
</dbReference>